<dbReference type="EMBL" id="REGN01007301">
    <property type="protein sequence ID" value="RNA06721.1"/>
    <property type="molecule type" value="Genomic_DNA"/>
</dbReference>
<proteinExistence type="predicted"/>
<dbReference type="AlphaFoldDB" id="A0A3M7Q6T2"/>
<comment type="caution">
    <text evidence="1">The sequence shown here is derived from an EMBL/GenBank/DDBJ whole genome shotgun (WGS) entry which is preliminary data.</text>
</comment>
<dbReference type="Proteomes" id="UP000276133">
    <property type="component" value="Unassembled WGS sequence"/>
</dbReference>
<accession>A0A3M7Q6T2</accession>
<name>A0A3M7Q6T2_BRAPC</name>
<protein>
    <submittedName>
        <fullName evidence="1">Uncharacterized protein</fullName>
    </submittedName>
</protein>
<reference evidence="1 2" key="1">
    <citation type="journal article" date="2018" name="Sci. Rep.">
        <title>Genomic signatures of local adaptation to the degree of environmental predictability in rotifers.</title>
        <authorList>
            <person name="Franch-Gras L."/>
            <person name="Hahn C."/>
            <person name="Garcia-Roger E.M."/>
            <person name="Carmona M.J."/>
            <person name="Serra M."/>
            <person name="Gomez A."/>
        </authorList>
    </citation>
    <scope>NUCLEOTIDE SEQUENCE [LARGE SCALE GENOMIC DNA]</scope>
    <source>
        <strain evidence="1">HYR1</strain>
    </source>
</reference>
<organism evidence="1 2">
    <name type="scientific">Brachionus plicatilis</name>
    <name type="common">Marine rotifer</name>
    <name type="synonym">Brachionus muelleri</name>
    <dbReference type="NCBI Taxonomy" id="10195"/>
    <lineage>
        <taxon>Eukaryota</taxon>
        <taxon>Metazoa</taxon>
        <taxon>Spiralia</taxon>
        <taxon>Gnathifera</taxon>
        <taxon>Rotifera</taxon>
        <taxon>Eurotatoria</taxon>
        <taxon>Monogononta</taxon>
        <taxon>Pseudotrocha</taxon>
        <taxon>Ploima</taxon>
        <taxon>Brachionidae</taxon>
        <taxon>Brachionus</taxon>
    </lineage>
</organism>
<evidence type="ECO:0000313" key="1">
    <source>
        <dbReference type="EMBL" id="RNA06721.1"/>
    </source>
</evidence>
<evidence type="ECO:0000313" key="2">
    <source>
        <dbReference type="Proteomes" id="UP000276133"/>
    </source>
</evidence>
<keyword evidence="2" id="KW-1185">Reference proteome</keyword>
<gene>
    <name evidence="1" type="ORF">BpHYR1_009224</name>
</gene>
<sequence>MDSSWLNFSIISFKYSTNKLILSESALEDIYLFQLDQISFQRNKIPPKKNEIQDFKGLNLTYTSCKQLGIA</sequence>